<keyword evidence="3" id="KW-1185">Reference proteome</keyword>
<evidence type="ECO:0000256" key="1">
    <source>
        <dbReference type="SAM" id="Phobius"/>
    </source>
</evidence>
<dbReference type="Proteomes" id="UP001259659">
    <property type="component" value="Unassembled WGS sequence"/>
</dbReference>
<name>A0ABU2FDA9_9EURY</name>
<sequence length="75" mass="7986">MTVSDDSEFMTVDRTVGRVQKLGSVSLCLIAGGLSAYTAVNGVWSVTALFLLGLALAAQSYRMVEDGRTVVDRTD</sequence>
<comment type="caution">
    <text evidence="2">The sequence shown here is derived from an EMBL/GenBank/DDBJ whole genome shotgun (WGS) entry which is preliminary data.</text>
</comment>
<gene>
    <name evidence="2" type="ORF">NDI56_10520</name>
</gene>
<evidence type="ECO:0008006" key="4">
    <source>
        <dbReference type="Google" id="ProtNLM"/>
    </source>
</evidence>
<feature type="transmembrane region" description="Helical" evidence="1">
    <location>
        <begin position="34"/>
        <end position="58"/>
    </location>
</feature>
<keyword evidence="1" id="KW-1133">Transmembrane helix</keyword>
<dbReference type="EMBL" id="JAMQON010000002">
    <property type="protein sequence ID" value="MDS0259825.1"/>
    <property type="molecule type" value="Genomic_DNA"/>
</dbReference>
<reference evidence="2 3" key="1">
    <citation type="submission" date="2022-06" db="EMBL/GenBank/DDBJ databases">
        <title>Haloarcula sp. a new haloarchaeum isolate from saline soil.</title>
        <authorList>
            <person name="Strakova D."/>
            <person name="Galisteo C."/>
            <person name="Sanchez-Porro C."/>
            <person name="Ventosa A."/>
        </authorList>
    </citation>
    <scope>NUCLEOTIDE SEQUENCE [LARGE SCALE GENOMIC DNA]</scope>
    <source>
        <strain evidence="2 3">S1CR25-12</strain>
    </source>
</reference>
<protein>
    <recommendedName>
        <fullName evidence="4">DUF2892 domain-containing protein</fullName>
    </recommendedName>
</protein>
<evidence type="ECO:0000313" key="3">
    <source>
        <dbReference type="Proteomes" id="UP001259659"/>
    </source>
</evidence>
<organism evidence="2 3">
    <name type="scientific">Haloarcula saliterrae</name>
    <dbReference type="NCBI Taxonomy" id="2950534"/>
    <lineage>
        <taxon>Archaea</taxon>
        <taxon>Methanobacteriati</taxon>
        <taxon>Methanobacteriota</taxon>
        <taxon>Stenosarchaea group</taxon>
        <taxon>Halobacteria</taxon>
        <taxon>Halobacteriales</taxon>
        <taxon>Haloarculaceae</taxon>
        <taxon>Haloarcula</taxon>
    </lineage>
</organism>
<evidence type="ECO:0000313" key="2">
    <source>
        <dbReference type="EMBL" id="MDS0259825.1"/>
    </source>
</evidence>
<dbReference type="RefSeq" id="WP_310919479.1">
    <property type="nucleotide sequence ID" value="NZ_JAMQON010000002.1"/>
</dbReference>
<keyword evidence="1" id="KW-0472">Membrane</keyword>
<proteinExistence type="predicted"/>
<keyword evidence="1" id="KW-0812">Transmembrane</keyword>
<accession>A0ABU2FDA9</accession>